<dbReference type="SFLD" id="SFLDS00003">
    <property type="entry name" value="Haloacid_Dehalogenase"/>
    <property type="match status" value="1"/>
</dbReference>
<dbReference type="Gene3D" id="3.40.50.1000">
    <property type="entry name" value="HAD superfamily/HAD-like"/>
    <property type="match status" value="1"/>
</dbReference>
<dbReference type="Gene3D" id="1.10.150.240">
    <property type="entry name" value="Putative phosphatase, domain 2"/>
    <property type="match status" value="1"/>
</dbReference>
<dbReference type="InterPro" id="IPR051540">
    <property type="entry name" value="S-2-haloacid_dehalogenase"/>
</dbReference>
<evidence type="ECO:0000313" key="4">
    <source>
        <dbReference type="EMBL" id="RKF05708.1"/>
    </source>
</evidence>
<dbReference type="InterPro" id="IPR023198">
    <property type="entry name" value="PGP-like_dom2"/>
</dbReference>
<comment type="catalytic activity">
    <reaction evidence="3">
        <text>an (S)-2-haloacid + H2O = a (2R)-2-hydroxycarboxylate + a halide anion + H(+)</text>
        <dbReference type="Rhea" id="RHEA:11192"/>
        <dbReference type="ChEBI" id="CHEBI:15377"/>
        <dbReference type="ChEBI" id="CHEBI:15378"/>
        <dbReference type="ChEBI" id="CHEBI:16042"/>
        <dbReference type="ChEBI" id="CHEBI:58314"/>
        <dbReference type="ChEBI" id="CHEBI:137405"/>
        <dbReference type="EC" id="3.8.1.2"/>
    </reaction>
</comment>
<evidence type="ECO:0000313" key="5">
    <source>
        <dbReference type="Proteomes" id="UP000246132"/>
    </source>
</evidence>
<dbReference type="RefSeq" id="WP_109766338.1">
    <property type="nucleotide sequence ID" value="NZ_JASHJQ010000010.1"/>
</dbReference>
<dbReference type="EC" id="3.8.1.2" evidence="3"/>
<dbReference type="PANTHER" id="PTHR43316">
    <property type="entry name" value="HYDROLASE, HALOACID DELAHOGENASE-RELATED"/>
    <property type="match status" value="1"/>
</dbReference>
<dbReference type="Proteomes" id="UP000246132">
    <property type="component" value="Unassembled WGS sequence"/>
</dbReference>
<reference evidence="4 5" key="1">
    <citation type="journal article" date="2018" name="Int. J. Syst. Bacteriol.">
        <title>Oceaniradius stylonemae gen. nov., sp. nov., isolated from a red alga, Stylonema cornu-cervi.</title>
        <authorList>
            <person name="Jeong S."/>
        </authorList>
    </citation>
    <scope>NUCLEOTIDE SEQUENCE [LARGE SCALE GENOMIC DNA]</scope>
    <source>
        <strain evidence="4 5">StC1</strain>
    </source>
</reference>
<evidence type="ECO:0000256" key="3">
    <source>
        <dbReference type="RuleBase" id="RU368077"/>
    </source>
</evidence>
<dbReference type="NCBIfam" id="TIGR01493">
    <property type="entry name" value="HAD-SF-IA-v2"/>
    <property type="match status" value="1"/>
</dbReference>
<comment type="caution">
    <text evidence="4">The sequence shown here is derived from an EMBL/GenBank/DDBJ whole genome shotgun (WGS) entry which is preliminary data.</text>
</comment>
<dbReference type="InterPro" id="IPR006328">
    <property type="entry name" value="2-HAD"/>
</dbReference>
<dbReference type="GO" id="GO:0018784">
    <property type="term" value="F:(S)-2-haloacid dehalogenase activity"/>
    <property type="evidence" value="ECO:0007669"/>
    <property type="project" value="UniProtKB-UniRule"/>
</dbReference>
<dbReference type="SFLD" id="SFLDG01129">
    <property type="entry name" value="C1.5:_HAD__Beta-PGM__Phosphata"/>
    <property type="match status" value="1"/>
</dbReference>
<comment type="function">
    <text evidence="3">Catalyzes the hydrolytic dehalogenation of small (S)-2-haloalkanoic acids to yield the corresponding (R)-2-hydroxyalkanoic acids.</text>
</comment>
<protein>
    <recommendedName>
        <fullName evidence="3">(S)-2-haloacid dehalogenase</fullName>
        <ecNumber evidence="3">3.8.1.2</ecNumber>
    </recommendedName>
    <alternativeName>
        <fullName evidence="3">2-haloalkanoic acid dehalogenase</fullName>
    </alternativeName>
    <alternativeName>
        <fullName evidence="3">Halocarboxylic acid halidohydrolase</fullName>
    </alternativeName>
    <alternativeName>
        <fullName evidence="3">L-2-haloacid dehalogenase</fullName>
    </alternativeName>
</protein>
<dbReference type="OrthoDB" id="9785638at2"/>
<accession>A0A3A8A8P3</accession>
<dbReference type="InterPro" id="IPR023214">
    <property type="entry name" value="HAD_sf"/>
</dbReference>
<dbReference type="EMBL" id="QFWV02000008">
    <property type="protein sequence ID" value="RKF05708.1"/>
    <property type="molecule type" value="Genomic_DNA"/>
</dbReference>
<keyword evidence="2 3" id="KW-0378">Hydrolase</keyword>
<dbReference type="Pfam" id="PF00702">
    <property type="entry name" value="Hydrolase"/>
    <property type="match status" value="1"/>
</dbReference>
<keyword evidence="5" id="KW-1185">Reference proteome</keyword>
<proteinExistence type="inferred from homology"/>
<dbReference type="NCBIfam" id="TIGR01428">
    <property type="entry name" value="HAD_type_II"/>
    <property type="match status" value="1"/>
</dbReference>
<dbReference type="PANTHER" id="PTHR43316:SF3">
    <property type="entry name" value="HALOACID DEHALOGENASE, TYPE II (AFU_ORTHOLOGUE AFUA_2G07750)-RELATED"/>
    <property type="match status" value="1"/>
</dbReference>
<name>A0A3A8A8P3_9HYPH</name>
<sequence length="238" mass="25556">MIRAALFDVYGTCVDWHTGMRTAAERMLAEKGLDTGAGRAIAEGWRRRYQPSMDRVRSGRDPYRPLDAIQIETLDDVLDEMNLSHHVDAGDRAALNAAWDALPAWPDTAESLRRLASVMPVAACSNGSRAMMARLADHAGLTWTTIAGAELARTFKPEPAVYLKSCAALGTSPAETVMVACHDDDLDAAAACGLATAFVPRPAEWGADASPEPVDTGRFTFHADTLCALVDRIARASA</sequence>
<dbReference type="SUPFAM" id="SSF56784">
    <property type="entry name" value="HAD-like"/>
    <property type="match status" value="1"/>
</dbReference>
<dbReference type="InterPro" id="IPR006439">
    <property type="entry name" value="HAD-SF_hydro_IA"/>
</dbReference>
<dbReference type="PRINTS" id="PR00413">
    <property type="entry name" value="HADHALOGNASE"/>
</dbReference>
<dbReference type="AlphaFoldDB" id="A0A3A8A8P3"/>
<evidence type="ECO:0000256" key="2">
    <source>
        <dbReference type="ARBA" id="ARBA00022801"/>
    </source>
</evidence>
<comment type="similarity">
    <text evidence="1 3">Belongs to the HAD-like hydrolase superfamily. S-2-haloalkanoic acid dehalogenase family.</text>
</comment>
<organism evidence="4 5">
    <name type="scientific">Oceaniradius stylonematis</name>
    <dbReference type="NCBI Taxonomy" id="2184161"/>
    <lineage>
        <taxon>Bacteria</taxon>
        <taxon>Pseudomonadati</taxon>
        <taxon>Pseudomonadota</taxon>
        <taxon>Alphaproteobacteria</taxon>
        <taxon>Hyphomicrobiales</taxon>
        <taxon>Ahrensiaceae</taxon>
        <taxon>Oceaniradius</taxon>
    </lineage>
</organism>
<dbReference type="InterPro" id="IPR036412">
    <property type="entry name" value="HAD-like_sf"/>
</dbReference>
<gene>
    <name evidence="4" type="ORF">DEM25_013980</name>
</gene>
<evidence type="ECO:0000256" key="1">
    <source>
        <dbReference type="ARBA" id="ARBA00008106"/>
    </source>
</evidence>